<sequence length="174" mass="19836">MEEGATGPTVPDTYRRGTKTQFLKNVRFEDEGIELEGFQTVETLSYVYLGRPMDMGNKLKEELNRRVRAAWPVFAPVREATDHLTNQDLCAHLFDSTVLLALCYAAKTWADIAATSRKLFTTHITLEKCLLKVNWRTQHLAGLRSSGLRGMSRLRDPAEYISKAKHRWAGHISR</sequence>
<proteinExistence type="predicted"/>
<dbReference type="EMBL" id="JAVFWL010000005">
    <property type="protein sequence ID" value="KAK6754112.1"/>
    <property type="molecule type" value="Genomic_DNA"/>
</dbReference>
<name>A0ABR1DUL5_NECAM</name>
<gene>
    <name evidence="1" type="primary">Necator_chrV.g18029</name>
    <name evidence="1" type="ORF">RB195_013239</name>
</gene>
<organism evidence="1 2">
    <name type="scientific">Necator americanus</name>
    <name type="common">Human hookworm</name>
    <dbReference type="NCBI Taxonomy" id="51031"/>
    <lineage>
        <taxon>Eukaryota</taxon>
        <taxon>Metazoa</taxon>
        <taxon>Ecdysozoa</taxon>
        <taxon>Nematoda</taxon>
        <taxon>Chromadorea</taxon>
        <taxon>Rhabditida</taxon>
        <taxon>Rhabditina</taxon>
        <taxon>Rhabditomorpha</taxon>
        <taxon>Strongyloidea</taxon>
        <taxon>Ancylostomatidae</taxon>
        <taxon>Bunostominae</taxon>
        <taxon>Necator</taxon>
    </lineage>
</organism>
<comment type="caution">
    <text evidence="1">The sequence shown here is derived from an EMBL/GenBank/DDBJ whole genome shotgun (WGS) entry which is preliminary data.</text>
</comment>
<dbReference type="Proteomes" id="UP001303046">
    <property type="component" value="Unassembled WGS sequence"/>
</dbReference>
<protein>
    <submittedName>
        <fullName evidence="1">Uncharacterized protein</fullName>
    </submittedName>
</protein>
<evidence type="ECO:0000313" key="2">
    <source>
        <dbReference type="Proteomes" id="UP001303046"/>
    </source>
</evidence>
<accession>A0ABR1DUL5</accession>
<keyword evidence="2" id="KW-1185">Reference proteome</keyword>
<evidence type="ECO:0000313" key="1">
    <source>
        <dbReference type="EMBL" id="KAK6754112.1"/>
    </source>
</evidence>
<reference evidence="1 2" key="1">
    <citation type="submission" date="2023-08" db="EMBL/GenBank/DDBJ databases">
        <title>A Necator americanus chromosomal reference genome.</title>
        <authorList>
            <person name="Ilik V."/>
            <person name="Petrzelkova K.J."/>
            <person name="Pardy F."/>
            <person name="Fuh T."/>
            <person name="Niatou-Singa F.S."/>
            <person name="Gouil Q."/>
            <person name="Baker L."/>
            <person name="Ritchie M.E."/>
            <person name="Jex A.R."/>
            <person name="Gazzola D."/>
            <person name="Li H."/>
            <person name="Toshio Fujiwara R."/>
            <person name="Zhan B."/>
            <person name="Aroian R.V."/>
            <person name="Pafco B."/>
            <person name="Schwarz E.M."/>
        </authorList>
    </citation>
    <scope>NUCLEOTIDE SEQUENCE [LARGE SCALE GENOMIC DNA]</scope>
    <source>
        <strain evidence="1 2">Aroian</strain>
        <tissue evidence="1">Whole animal</tissue>
    </source>
</reference>